<dbReference type="WBParaSite" id="ES5_v2.g27195.t1">
    <property type="protein sequence ID" value="ES5_v2.g27195.t1"/>
    <property type="gene ID" value="ES5_v2.g27195"/>
</dbReference>
<accession>A0AC34GBT4</accession>
<protein>
    <submittedName>
        <fullName evidence="2">Amiloride-sensitive sodium channel alpha subunit</fullName>
    </submittedName>
</protein>
<sequence>TQAPEIREALGFDDLTDEIAISTQARQNLIFTVGQKPLKDRVALSQTQDELILKCSFNQRDCDIQKDFKLHYDQTYGNCYTFNWNRKTAVTSHRAGANYGLRILLYANKQFNRIAAPHGHCLDGGENSEDFIYKGFNYSVEGCHRSCTQREVVRVCGCADPMYPANKKIKTCSVSDPIARNCIKNTTEYLGRLIAEGNVPNCTCHQPCREIGYEVSYSAARWPSGTTKLMECDVTDDLCMEKYRKNAAMIQVFYEELNYETLTETPAYTISSLLADLGGVTGLWIGASIVSLLELVVL</sequence>
<name>A0AC34GBT4_9BILA</name>
<evidence type="ECO:0000313" key="2">
    <source>
        <dbReference type="WBParaSite" id="ES5_v2.g27195.t1"/>
    </source>
</evidence>
<evidence type="ECO:0000313" key="1">
    <source>
        <dbReference type="Proteomes" id="UP000887579"/>
    </source>
</evidence>
<reference evidence="2" key="1">
    <citation type="submission" date="2022-11" db="UniProtKB">
        <authorList>
            <consortium name="WormBaseParasite"/>
        </authorList>
    </citation>
    <scope>IDENTIFICATION</scope>
</reference>
<dbReference type="Proteomes" id="UP000887579">
    <property type="component" value="Unplaced"/>
</dbReference>
<organism evidence="1 2">
    <name type="scientific">Panagrolaimus sp. ES5</name>
    <dbReference type="NCBI Taxonomy" id="591445"/>
    <lineage>
        <taxon>Eukaryota</taxon>
        <taxon>Metazoa</taxon>
        <taxon>Ecdysozoa</taxon>
        <taxon>Nematoda</taxon>
        <taxon>Chromadorea</taxon>
        <taxon>Rhabditida</taxon>
        <taxon>Tylenchina</taxon>
        <taxon>Panagrolaimomorpha</taxon>
        <taxon>Panagrolaimoidea</taxon>
        <taxon>Panagrolaimidae</taxon>
        <taxon>Panagrolaimus</taxon>
    </lineage>
</organism>
<proteinExistence type="predicted"/>